<sequence length="112" mass="12586">MRCVVYVRLRRNESANKVVLSCAEKYCYAKGMLETLLEHLSNHSSAKFYDERSAWRETEVGVRLSNTSADCHDVASRTDTEASVNDPDMFAMLDPADAIGTAKLMEDMEMAN</sequence>
<dbReference type="OrthoDB" id="129032at2759"/>
<dbReference type="Proteomes" id="UP001165121">
    <property type="component" value="Unassembled WGS sequence"/>
</dbReference>
<protein>
    <submittedName>
        <fullName evidence="1">Unnamed protein product</fullName>
    </submittedName>
</protein>
<evidence type="ECO:0000313" key="1">
    <source>
        <dbReference type="EMBL" id="GMF21876.1"/>
    </source>
</evidence>
<accession>A0A9W6WXZ3</accession>
<evidence type="ECO:0000313" key="2">
    <source>
        <dbReference type="Proteomes" id="UP001165121"/>
    </source>
</evidence>
<reference evidence="1" key="1">
    <citation type="submission" date="2023-04" db="EMBL/GenBank/DDBJ databases">
        <title>Phytophthora fragariaefolia NBRC 109709.</title>
        <authorList>
            <person name="Ichikawa N."/>
            <person name="Sato H."/>
            <person name="Tonouchi N."/>
        </authorList>
    </citation>
    <scope>NUCLEOTIDE SEQUENCE</scope>
    <source>
        <strain evidence="1">NBRC 109709</strain>
    </source>
</reference>
<name>A0A9W6WXZ3_9STRA</name>
<organism evidence="1 2">
    <name type="scientific">Phytophthora fragariaefolia</name>
    <dbReference type="NCBI Taxonomy" id="1490495"/>
    <lineage>
        <taxon>Eukaryota</taxon>
        <taxon>Sar</taxon>
        <taxon>Stramenopiles</taxon>
        <taxon>Oomycota</taxon>
        <taxon>Peronosporomycetes</taxon>
        <taxon>Peronosporales</taxon>
        <taxon>Peronosporaceae</taxon>
        <taxon>Phytophthora</taxon>
    </lineage>
</organism>
<dbReference type="EMBL" id="BSXT01000239">
    <property type="protein sequence ID" value="GMF21876.1"/>
    <property type="molecule type" value="Genomic_DNA"/>
</dbReference>
<dbReference type="AlphaFoldDB" id="A0A9W6WXZ3"/>
<proteinExistence type="predicted"/>
<comment type="caution">
    <text evidence="1">The sequence shown here is derived from an EMBL/GenBank/DDBJ whole genome shotgun (WGS) entry which is preliminary data.</text>
</comment>
<keyword evidence="2" id="KW-1185">Reference proteome</keyword>
<gene>
    <name evidence="1" type="ORF">Pfra01_000304800</name>
</gene>